<dbReference type="PANTHER" id="PTHR34833:SF1">
    <property type="entry name" value="GENE, 17359-RELATED"/>
    <property type="match status" value="1"/>
</dbReference>
<keyword evidence="2" id="KW-1185">Reference proteome</keyword>
<reference evidence="1 2" key="1">
    <citation type="journal article" date="2021" name="Elife">
        <title>Chloroplast acquisition without the gene transfer in kleptoplastic sea slugs, Plakobranchus ocellatus.</title>
        <authorList>
            <person name="Maeda T."/>
            <person name="Takahashi S."/>
            <person name="Yoshida T."/>
            <person name="Shimamura S."/>
            <person name="Takaki Y."/>
            <person name="Nagai Y."/>
            <person name="Toyoda A."/>
            <person name="Suzuki Y."/>
            <person name="Arimoto A."/>
            <person name="Ishii H."/>
            <person name="Satoh N."/>
            <person name="Nishiyama T."/>
            <person name="Hasebe M."/>
            <person name="Maruyama T."/>
            <person name="Minagawa J."/>
            <person name="Obokata J."/>
            <person name="Shigenobu S."/>
        </authorList>
    </citation>
    <scope>NUCLEOTIDE SEQUENCE [LARGE SCALE GENOMIC DNA]</scope>
</reference>
<organism evidence="1 2">
    <name type="scientific">Plakobranchus ocellatus</name>
    <dbReference type="NCBI Taxonomy" id="259542"/>
    <lineage>
        <taxon>Eukaryota</taxon>
        <taxon>Metazoa</taxon>
        <taxon>Spiralia</taxon>
        <taxon>Lophotrochozoa</taxon>
        <taxon>Mollusca</taxon>
        <taxon>Gastropoda</taxon>
        <taxon>Heterobranchia</taxon>
        <taxon>Euthyneura</taxon>
        <taxon>Panpulmonata</taxon>
        <taxon>Sacoglossa</taxon>
        <taxon>Placobranchoidea</taxon>
        <taxon>Plakobranchidae</taxon>
        <taxon>Plakobranchus</taxon>
    </lineage>
</organism>
<dbReference type="EMBL" id="BLXT01003738">
    <property type="protein sequence ID" value="GFO04270.1"/>
    <property type="molecule type" value="Genomic_DNA"/>
</dbReference>
<accession>A0AAV4A7X2</accession>
<name>A0AAV4A7X2_9GAST</name>
<dbReference type="PANTHER" id="PTHR34833">
    <property type="entry name" value="GENE, 17359-RELATED"/>
    <property type="match status" value="1"/>
</dbReference>
<dbReference type="AlphaFoldDB" id="A0AAV4A7X2"/>
<dbReference type="Proteomes" id="UP000735302">
    <property type="component" value="Unassembled WGS sequence"/>
</dbReference>
<evidence type="ECO:0000313" key="2">
    <source>
        <dbReference type="Proteomes" id="UP000735302"/>
    </source>
</evidence>
<sequence>MYVQPSGPEGLRDYRAHLVSDPQAVGIGAVSSEQTLDSAYVLRPAPGATFERPRSCRPGEIGWGIPGLVDYTPANTGQQIMLGDFRQMAEDRVTHEGTGAWSVQLVFPCFTLHVPGSMGEFLLIYITL</sequence>
<dbReference type="InterPro" id="IPR027814">
    <property type="entry name" value="DUF4562"/>
</dbReference>
<dbReference type="Pfam" id="PF15123">
    <property type="entry name" value="DUF4562"/>
    <property type="match status" value="1"/>
</dbReference>
<evidence type="ECO:0000313" key="1">
    <source>
        <dbReference type="EMBL" id="GFO04270.1"/>
    </source>
</evidence>
<protein>
    <submittedName>
        <fullName evidence="1">Uncharacterized protein</fullName>
    </submittedName>
</protein>
<comment type="caution">
    <text evidence="1">The sequence shown here is derived from an EMBL/GenBank/DDBJ whole genome shotgun (WGS) entry which is preliminary data.</text>
</comment>
<proteinExistence type="predicted"/>
<gene>
    <name evidence="1" type="ORF">PoB_003077500</name>
</gene>